<dbReference type="EMBL" id="JAIQCV010000002">
    <property type="protein sequence ID" value="KAH1121728.1"/>
    <property type="molecule type" value="Genomic_DNA"/>
</dbReference>
<dbReference type="GO" id="GO:0005525">
    <property type="term" value="F:GTP binding"/>
    <property type="evidence" value="ECO:0007669"/>
    <property type="project" value="TreeGrafter"/>
</dbReference>
<organism evidence="2 3">
    <name type="scientific">Gossypium stocksii</name>
    <dbReference type="NCBI Taxonomy" id="47602"/>
    <lineage>
        <taxon>Eukaryota</taxon>
        <taxon>Viridiplantae</taxon>
        <taxon>Streptophyta</taxon>
        <taxon>Embryophyta</taxon>
        <taxon>Tracheophyta</taxon>
        <taxon>Spermatophyta</taxon>
        <taxon>Magnoliopsida</taxon>
        <taxon>eudicotyledons</taxon>
        <taxon>Gunneridae</taxon>
        <taxon>Pentapetalae</taxon>
        <taxon>rosids</taxon>
        <taxon>malvids</taxon>
        <taxon>Malvales</taxon>
        <taxon>Malvaceae</taxon>
        <taxon>Malvoideae</taxon>
        <taxon>Gossypium</taxon>
    </lineage>
</organism>
<gene>
    <name evidence="2" type="ORF">J1N35_004888</name>
</gene>
<feature type="compositionally biased region" description="Basic residues" evidence="1">
    <location>
        <begin position="12"/>
        <end position="30"/>
    </location>
</feature>
<dbReference type="Proteomes" id="UP000828251">
    <property type="component" value="Unassembled WGS sequence"/>
</dbReference>
<protein>
    <submittedName>
        <fullName evidence="2">Uncharacterized protein</fullName>
    </submittedName>
</protein>
<keyword evidence="3" id="KW-1185">Reference proteome</keyword>
<dbReference type="GO" id="GO:0000479">
    <property type="term" value="P:endonucleolytic cleavage of tricistronic rRNA transcript (SSU-rRNA, 5.8S rRNA, LSU-rRNA)"/>
    <property type="evidence" value="ECO:0007669"/>
    <property type="project" value="TreeGrafter"/>
</dbReference>
<dbReference type="OrthoDB" id="10260897at2759"/>
<sequence>MAMDSGVDGQSHKAHHSRHSGASAKKKTKAKNKDQNSNQKQQNPKAFAFRSNAKAKRLQSLAVEKEQRRLHIPIIDRSYGKLPLFVVVVQGPPQVHITGVVDFSLADVTGLFDPCPLRSTAKFIE</sequence>
<dbReference type="PANTHER" id="PTHR12858:SF2">
    <property type="entry name" value="RIBOSOME BIOGENESIS PROTEIN BMS1 HOMOLOG"/>
    <property type="match status" value="1"/>
</dbReference>
<name>A0A9D4AIG4_9ROSI</name>
<evidence type="ECO:0000313" key="3">
    <source>
        <dbReference type="Proteomes" id="UP000828251"/>
    </source>
</evidence>
<dbReference type="GO" id="GO:0000462">
    <property type="term" value="P:maturation of SSU-rRNA from tricistronic rRNA transcript (SSU-rRNA, 5.8S rRNA, LSU-rRNA)"/>
    <property type="evidence" value="ECO:0007669"/>
    <property type="project" value="TreeGrafter"/>
</dbReference>
<reference evidence="2 3" key="1">
    <citation type="journal article" date="2021" name="Plant Biotechnol. J.">
        <title>Multi-omics assisted identification of the key and species-specific regulatory components of drought-tolerant mechanisms in Gossypium stocksii.</title>
        <authorList>
            <person name="Yu D."/>
            <person name="Ke L."/>
            <person name="Zhang D."/>
            <person name="Wu Y."/>
            <person name="Sun Y."/>
            <person name="Mei J."/>
            <person name="Sun J."/>
            <person name="Sun Y."/>
        </authorList>
    </citation>
    <scope>NUCLEOTIDE SEQUENCE [LARGE SCALE GENOMIC DNA]</scope>
    <source>
        <strain evidence="3">cv. E1</strain>
        <tissue evidence="2">Leaf</tissue>
    </source>
</reference>
<accession>A0A9D4AIG4</accession>
<comment type="caution">
    <text evidence="2">The sequence shown here is derived from an EMBL/GenBank/DDBJ whole genome shotgun (WGS) entry which is preliminary data.</text>
</comment>
<dbReference type="GO" id="GO:0030686">
    <property type="term" value="C:90S preribosome"/>
    <property type="evidence" value="ECO:0007669"/>
    <property type="project" value="TreeGrafter"/>
</dbReference>
<dbReference type="PANTHER" id="PTHR12858">
    <property type="entry name" value="RIBOSOME BIOGENESIS PROTEIN"/>
    <property type="match status" value="1"/>
</dbReference>
<proteinExistence type="predicted"/>
<dbReference type="GO" id="GO:0034511">
    <property type="term" value="F:U3 snoRNA binding"/>
    <property type="evidence" value="ECO:0007669"/>
    <property type="project" value="TreeGrafter"/>
</dbReference>
<evidence type="ECO:0000256" key="1">
    <source>
        <dbReference type="SAM" id="MobiDB-lite"/>
    </source>
</evidence>
<evidence type="ECO:0000313" key="2">
    <source>
        <dbReference type="EMBL" id="KAH1121728.1"/>
    </source>
</evidence>
<dbReference type="AlphaFoldDB" id="A0A9D4AIG4"/>
<dbReference type="GO" id="GO:0003924">
    <property type="term" value="F:GTPase activity"/>
    <property type="evidence" value="ECO:0007669"/>
    <property type="project" value="TreeGrafter"/>
</dbReference>
<dbReference type="InterPro" id="IPR039761">
    <property type="entry name" value="Bms1/Tsr1"/>
</dbReference>
<feature type="region of interest" description="Disordered" evidence="1">
    <location>
        <begin position="1"/>
        <end position="53"/>
    </location>
</feature>